<proteinExistence type="inferred from homology"/>
<evidence type="ECO:0000256" key="5">
    <source>
        <dbReference type="ARBA" id="ARBA00022603"/>
    </source>
</evidence>
<dbReference type="FunFam" id="1.10.10.10:FF:000214">
    <property type="entry name" value="Methylated-DNA--protein-cysteine methyltransferase"/>
    <property type="match status" value="1"/>
</dbReference>
<dbReference type="InterPro" id="IPR001497">
    <property type="entry name" value="MethylDNA_cys_MeTrfase_AS"/>
</dbReference>
<dbReference type="EMBL" id="KN556635">
    <property type="protein sequence ID" value="KHJ88001.1"/>
    <property type="molecule type" value="Genomic_DNA"/>
</dbReference>
<evidence type="ECO:0000256" key="7">
    <source>
        <dbReference type="ARBA" id="ARBA00022763"/>
    </source>
</evidence>
<evidence type="ECO:0000256" key="10">
    <source>
        <dbReference type="ARBA" id="ARBA00031621"/>
    </source>
</evidence>
<evidence type="ECO:0000256" key="8">
    <source>
        <dbReference type="ARBA" id="ARBA00023204"/>
    </source>
</evidence>
<dbReference type="GO" id="GO:0006281">
    <property type="term" value="P:DNA repair"/>
    <property type="evidence" value="ECO:0007669"/>
    <property type="project" value="UniProtKB-KW"/>
</dbReference>
<keyword evidence="6 13" id="KW-0808">Transferase</keyword>
<dbReference type="NCBIfam" id="TIGR00589">
    <property type="entry name" value="ogt"/>
    <property type="match status" value="1"/>
</dbReference>
<evidence type="ECO:0000256" key="1">
    <source>
        <dbReference type="ARBA" id="ARBA00001286"/>
    </source>
</evidence>
<dbReference type="InterPro" id="IPR014048">
    <property type="entry name" value="MethylDNA_cys_MeTrfase_DNA-bd"/>
</dbReference>
<accession>A0A0B1SVS6</accession>
<evidence type="ECO:0000256" key="4">
    <source>
        <dbReference type="ARBA" id="ARBA00015377"/>
    </source>
</evidence>
<evidence type="ECO:0000256" key="9">
    <source>
        <dbReference type="ARBA" id="ARBA00030795"/>
    </source>
</evidence>
<dbReference type="InterPro" id="IPR036217">
    <property type="entry name" value="MethylDNA_cys_MeTrfase_DNAb"/>
</dbReference>
<dbReference type="EC" id="2.1.1.63" evidence="3"/>
<reference evidence="13 14" key="1">
    <citation type="submission" date="2014-03" db="EMBL/GenBank/DDBJ databases">
        <title>Draft genome of the hookworm Oesophagostomum dentatum.</title>
        <authorList>
            <person name="Mitreva M."/>
        </authorList>
    </citation>
    <scope>NUCLEOTIDE SEQUENCE [LARGE SCALE GENOMIC DNA]</scope>
    <source>
        <strain evidence="13 14">OD-Hann</strain>
    </source>
</reference>
<evidence type="ECO:0000313" key="14">
    <source>
        <dbReference type="Proteomes" id="UP000053660"/>
    </source>
</evidence>
<dbReference type="GO" id="GO:0003908">
    <property type="term" value="F:methylated-DNA-[protein]-cysteine S-methyltransferase activity"/>
    <property type="evidence" value="ECO:0007669"/>
    <property type="project" value="UniProtKB-EC"/>
</dbReference>
<evidence type="ECO:0000256" key="2">
    <source>
        <dbReference type="ARBA" id="ARBA00008711"/>
    </source>
</evidence>
<keyword evidence="14" id="KW-1185">Reference proteome</keyword>
<gene>
    <name evidence="13" type="ORF">OESDEN_12209</name>
</gene>
<dbReference type="PROSITE" id="PS00374">
    <property type="entry name" value="MGMT"/>
    <property type="match status" value="1"/>
</dbReference>
<feature type="domain" description="Methylated-DNA-[protein]-cysteine S-methyltransferase DNA binding" evidence="12">
    <location>
        <begin position="85"/>
        <end position="165"/>
    </location>
</feature>
<dbReference type="CDD" id="cd06445">
    <property type="entry name" value="ATase"/>
    <property type="match status" value="1"/>
</dbReference>
<dbReference type="InterPro" id="IPR036388">
    <property type="entry name" value="WH-like_DNA-bd_sf"/>
</dbReference>
<dbReference type="SUPFAM" id="SSF46767">
    <property type="entry name" value="Methylated DNA-protein cysteine methyltransferase, C-terminal domain"/>
    <property type="match status" value="1"/>
</dbReference>
<dbReference type="Pfam" id="PF01035">
    <property type="entry name" value="DNA_binding_1"/>
    <property type="match status" value="1"/>
</dbReference>
<dbReference type="OrthoDB" id="1907495at2759"/>
<dbReference type="PANTHER" id="PTHR10815:SF13">
    <property type="entry name" value="METHYLATED-DNA--PROTEIN-CYSTEINE METHYLTRANSFERASE"/>
    <property type="match status" value="1"/>
</dbReference>
<evidence type="ECO:0000256" key="6">
    <source>
        <dbReference type="ARBA" id="ARBA00022679"/>
    </source>
</evidence>
<protein>
    <recommendedName>
        <fullName evidence="4">Methylated-DNA--protein-cysteine methyltransferase</fullName>
        <ecNumber evidence="3">2.1.1.63</ecNumber>
    </recommendedName>
    <alternativeName>
        <fullName evidence="9">6-O-methylguanine-DNA methyltransferase</fullName>
    </alternativeName>
    <alternativeName>
        <fullName evidence="10">O-6-methylguanine-DNA-alkyltransferase</fullName>
    </alternativeName>
</protein>
<keyword evidence="5 13" id="KW-0489">Methyltransferase</keyword>
<dbReference type="Gene3D" id="1.10.10.10">
    <property type="entry name" value="Winged helix-like DNA-binding domain superfamily/Winged helix DNA-binding domain"/>
    <property type="match status" value="1"/>
</dbReference>
<evidence type="ECO:0000256" key="3">
    <source>
        <dbReference type="ARBA" id="ARBA00011918"/>
    </source>
</evidence>
<dbReference type="Gene3D" id="3.30.160.70">
    <property type="entry name" value="Methylated DNA-protein cysteine methyltransferase domain"/>
    <property type="match status" value="1"/>
</dbReference>
<dbReference type="GO" id="GO:0032259">
    <property type="term" value="P:methylation"/>
    <property type="evidence" value="ECO:0007669"/>
    <property type="project" value="UniProtKB-KW"/>
</dbReference>
<dbReference type="PANTHER" id="PTHR10815">
    <property type="entry name" value="METHYLATED-DNA--PROTEIN-CYSTEINE METHYLTRANSFERASE"/>
    <property type="match status" value="1"/>
</dbReference>
<comment type="catalytic activity">
    <reaction evidence="1">
        <text>a 4-O-methyl-thymidine in DNA + L-cysteinyl-[protein] = a thymidine in DNA + S-methyl-L-cysteinyl-[protein]</text>
        <dbReference type="Rhea" id="RHEA:53428"/>
        <dbReference type="Rhea" id="RHEA-COMP:10131"/>
        <dbReference type="Rhea" id="RHEA-COMP:10132"/>
        <dbReference type="Rhea" id="RHEA-COMP:13555"/>
        <dbReference type="Rhea" id="RHEA-COMP:13556"/>
        <dbReference type="ChEBI" id="CHEBI:29950"/>
        <dbReference type="ChEBI" id="CHEBI:82612"/>
        <dbReference type="ChEBI" id="CHEBI:137386"/>
        <dbReference type="ChEBI" id="CHEBI:137387"/>
        <dbReference type="EC" id="2.1.1.63"/>
    </reaction>
</comment>
<comment type="catalytic activity">
    <reaction evidence="11">
        <text>a 6-O-methyl-2'-deoxyguanosine in DNA + L-cysteinyl-[protein] = S-methyl-L-cysteinyl-[protein] + a 2'-deoxyguanosine in DNA</text>
        <dbReference type="Rhea" id="RHEA:24000"/>
        <dbReference type="Rhea" id="RHEA-COMP:10131"/>
        <dbReference type="Rhea" id="RHEA-COMP:10132"/>
        <dbReference type="Rhea" id="RHEA-COMP:11367"/>
        <dbReference type="Rhea" id="RHEA-COMP:11368"/>
        <dbReference type="ChEBI" id="CHEBI:29950"/>
        <dbReference type="ChEBI" id="CHEBI:82612"/>
        <dbReference type="ChEBI" id="CHEBI:85445"/>
        <dbReference type="ChEBI" id="CHEBI:85448"/>
        <dbReference type="EC" id="2.1.1.63"/>
    </reaction>
</comment>
<dbReference type="AlphaFoldDB" id="A0A0B1SVS6"/>
<sequence>MHGVYEIIESPLGKVFVAEIDNQLCALSFDTSTAASTGMLLKKYSSVEFVGGRVFNRTNILRVLNGEEVSETVPISPQVFKQCSDFRKDVYDQLMRIPRGCTKSYSEVAKSMGRPRAYRAVAQACRANILPVIIPCHRVVGSDGSLTGYSGGGTEMKQRLLDMERAKL</sequence>
<evidence type="ECO:0000313" key="13">
    <source>
        <dbReference type="EMBL" id="KHJ88001.1"/>
    </source>
</evidence>
<organism evidence="13 14">
    <name type="scientific">Oesophagostomum dentatum</name>
    <name type="common">Nodular worm</name>
    <dbReference type="NCBI Taxonomy" id="61180"/>
    <lineage>
        <taxon>Eukaryota</taxon>
        <taxon>Metazoa</taxon>
        <taxon>Ecdysozoa</taxon>
        <taxon>Nematoda</taxon>
        <taxon>Chromadorea</taxon>
        <taxon>Rhabditida</taxon>
        <taxon>Rhabditina</taxon>
        <taxon>Rhabditomorpha</taxon>
        <taxon>Strongyloidea</taxon>
        <taxon>Strongylidae</taxon>
        <taxon>Oesophagostomum</taxon>
    </lineage>
</organism>
<dbReference type="Proteomes" id="UP000053660">
    <property type="component" value="Unassembled WGS sequence"/>
</dbReference>
<evidence type="ECO:0000259" key="12">
    <source>
        <dbReference type="Pfam" id="PF01035"/>
    </source>
</evidence>
<keyword evidence="8" id="KW-0234">DNA repair</keyword>
<evidence type="ECO:0000256" key="11">
    <source>
        <dbReference type="ARBA" id="ARBA00049348"/>
    </source>
</evidence>
<comment type="similarity">
    <text evidence="2">Belongs to the MGMT family.</text>
</comment>
<name>A0A0B1SVS6_OESDE</name>
<keyword evidence="7" id="KW-0227">DNA damage</keyword>